<keyword evidence="8" id="KW-1185">Reference proteome</keyword>
<dbReference type="CDD" id="cd08342">
    <property type="entry name" value="HPPD_N_like"/>
    <property type="match status" value="1"/>
</dbReference>
<evidence type="ECO:0000313" key="7">
    <source>
        <dbReference type="EMBL" id="MEP1058402.1"/>
    </source>
</evidence>
<comment type="caution">
    <text evidence="7">The sequence shown here is derived from an EMBL/GenBank/DDBJ whole genome shotgun (WGS) entry which is preliminary data.</text>
</comment>
<sequence length="383" mass="42744">MKIDYVCFSVKNAIATRDWFIQNLGFRSVGSGMSDDQAIEIVNAGSIYFVFCTARNEASAVATFLQHHPPGVSELAFCVPSIETTLNHALQQGAKLLQPLQTEVQTHGSLRWATLAGWGDLTHTFVERVGRTSLLPQAVMRHDVLLPQPFARDEVCALAETADAHYGFFSSMDHVVLNVARGDLEQAVAWYERVLGFQPQQGFEIQTAYSALCSRVLRHPSGGVQLPINEPASSNSQIQEFLDLNRGSGVQHIALETTDLLGTIAHLRQKGLPLLHVPATYYAQLRQRPGLTLTPTIVHQLEEQQILADWQDKAESAVLLQTFTQPIFDEPTFFFELIQRQAIRLADSTDDRSQRAQGFGEGNFRALFEAIEREQMKRGSLKR</sequence>
<proteinExistence type="inferred from homology"/>
<dbReference type="PANTHER" id="PTHR11959">
    <property type="entry name" value="4-HYDROXYPHENYLPYRUVATE DIOXYGENASE"/>
    <property type="match status" value="1"/>
</dbReference>
<dbReference type="GO" id="GO:0003868">
    <property type="term" value="F:4-hydroxyphenylpyruvate dioxygenase activity"/>
    <property type="evidence" value="ECO:0007669"/>
    <property type="project" value="UniProtKB-EC"/>
</dbReference>
<evidence type="ECO:0000256" key="4">
    <source>
        <dbReference type="ARBA" id="ARBA00022737"/>
    </source>
</evidence>
<dbReference type="InterPro" id="IPR029068">
    <property type="entry name" value="Glyas_Bleomycin-R_OHBP_Dase"/>
</dbReference>
<dbReference type="Proteomes" id="UP001476950">
    <property type="component" value="Unassembled WGS sequence"/>
</dbReference>
<comment type="similarity">
    <text evidence="2">Belongs to the 4HPPD family.</text>
</comment>
<dbReference type="EMBL" id="JAMPLM010000005">
    <property type="protein sequence ID" value="MEP1058402.1"/>
    <property type="molecule type" value="Genomic_DNA"/>
</dbReference>
<dbReference type="EC" id="1.13.11.27" evidence="7"/>
<evidence type="ECO:0000256" key="1">
    <source>
        <dbReference type="ARBA" id="ARBA00001962"/>
    </source>
</evidence>
<keyword evidence="7" id="KW-0223">Dioxygenase</keyword>
<keyword evidence="3" id="KW-0479">Metal-binding</keyword>
<gene>
    <name evidence="7" type="primary">hppD</name>
    <name evidence="7" type="ORF">NDI38_08115</name>
</gene>
<dbReference type="PANTHER" id="PTHR11959:SF1">
    <property type="entry name" value="4-HYDROXYPHENYLPYRUVATE DIOXYGENASE"/>
    <property type="match status" value="1"/>
</dbReference>
<dbReference type="Gene3D" id="3.10.180.10">
    <property type="entry name" value="2,3-Dihydroxybiphenyl 1,2-Dioxygenase, domain 1"/>
    <property type="match status" value="2"/>
</dbReference>
<evidence type="ECO:0000256" key="3">
    <source>
        <dbReference type="ARBA" id="ARBA00022723"/>
    </source>
</evidence>
<feature type="domain" description="VOC" evidence="6">
    <location>
        <begin position="2"/>
        <end position="128"/>
    </location>
</feature>
<evidence type="ECO:0000256" key="5">
    <source>
        <dbReference type="ARBA" id="ARBA00023004"/>
    </source>
</evidence>
<keyword evidence="7" id="KW-0560">Oxidoreductase</keyword>
<keyword evidence="5" id="KW-0408">Iron</keyword>
<dbReference type="PROSITE" id="PS51819">
    <property type="entry name" value="VOC"/>
    <property type="match status" value="2"/>
</dbReference>
<evidence type="ECO:0000313" key="8">
    <source>
        <dbReference type="Proteomes" id="UP001476950"/>
    </source>
</evidence>
<feature type="domain" description="VOC" evidence="6">
    <location>
        <begin position="171"/>
        <end position="325"/>
    </location>
</feature>
<dbReference type="InterPro" id="IPR041736">
    <property type="entry name" value="4OHPhenylPyrv_dOase_N"/>
</dbReference>
<dbReference type="PIRSF" id="PIRSF009283">
    <property type="entry name" value="HPP_dOase"/>
    <property type="match status" value="1"/>
</dbReference>
<dbReference type="NCBIfam" id="TIGR01263">
    <property type="entry name" value="4HPPD"/>
    <property type="match status" value="1"/>
</dbReference>
<comment type="cofactor">
    <cofactor evidence="1">
        <name>Fe cation</name>
        <dbReference type="ChEBI" id="CHEBI:24875"/>
    </cofactor>
</comment>
<dbReference type="InterPro" id="IPR005956">
    <property type="entry name" value="4OHPhenylPyrv_dOase"/>
</dbReference>
<dbReference type="Pfam" id="PF00903">
    <property type="entry name" value="Glyoxalase"/>
    <property type="match status" value="1"/>
</dbReference>
<protein>
    <submittedName>
        <fullName evidence="7">4-hydroxyphenylpyruvate dioxygenase</fullName>
        <ecNumber evidence="7">1.13.11.27</ecNumber>
    </submittedName>
</protein>
<dbReference type="InterPro" id="IPR004360">
    <property type="entry name" value="Glyas_Fos-R_dOase_dom"/>
</dbReference>
<dbReference type="CDD" id="cd07250">
    <property type="entry name" value="HPPD_C_like"/>
    <property type="match status" value="1"/>
</dbReference>
<evidence type="ECO:0000259" key="6">
    <source>
        <dbReference type="PROSITE" id="PS51819"/>
    </source>
</evidence>
<dbReference type="RefSeq" id="WP_190447609.1">
    <property type="nucleotide sequence ID" value="NZ_JAMPLM010000005.1"/>
</dbReference>
<accession>A0ABV0KGN2</accession>
<dbReference type="InterPro" id="IPR041735">
    <property type="entry name" value="4OHPhenylPyrv_dOase_C"/>
</dbReference>
<name>A0ABV0KGN2_9CYAN</name>
<dbReference type="InterPro" id="IPR037523">
    <property type="entry name" value="VOC_core"/>
</dbReference>
<organism evidence="7 8">
    <name type="scientific">Stenomitos frigidus AS-A4</name>
    <dbReference type="NCBI Taxonomy" id="2933935"/>
    <lineage>
        <taxon>Bacteria</taxon>
        <taxon>Bacillati</taxon>
        <taxon>Cyanobacteriota</taxon>
        <taxon>Cyanophyceae</taxon>
        <taxon>Leptolyngbyales</taxon>
        <taxon>Leptolyngbyaceae</taxon>
        <taxon>Stenomitos</taxon>
    </lineage>
</organism>
<reference evidence="7 8" key="1">
    <citation type="submission" date="2022-04" db="EMBL/GenBank/DDBJ databases">
        <title>Positive selection, recombination, and allopatry shape intraspecific diversity of widespread and dominant cyanobacteria.</title>
        <authorList>
            <person name="Wei J."/>
            <person name="Shu W."/>
            <person name="Hu C."/>
        </authorList>
    </citation>
    <scope>NUCLEOTIDE SEQUENCE [LARGE SCALE GENOMIC DNA]</scope>
    <source>
        <strain evidence="7 8">AS-A4</strain>
    </source>
</reference>
<dbReference type="SUPFAM" id="SSF54593">
    <property type="entry name" value="Glyoxalase/Bleomycin resistance protein/Dihydroxybiphenyl dioxygenase"/>
    <property type="match status" value="1"/>
</dbReference>
<keyword evidence="4" id="KW-0677">Repeat</keyword>
<dbReference type="Pfam" id="PF14696">
    <property type="entry name" value="Glyoxalase_5"/>
    <property type="match status" value="1"/>
</dbReference>
<evidence type="ECO:0000256" key="2">
    <source>
        <dbReference type="ARBA" id="ARBA00005877"/>
    </source>
</evidence>